<gene>
    <name evidence="1" type="ORF">G3M70_00155</name>
</gene>
<protein>
    <submittedName>
        <fullName evidence="1">Uncharacterized protein</fullName>
    </submittedName>
</protein>
<name>A0A7T0BT10_9BACT</name>
<dbReference type="KEGG" id="nli:G3M70_00155"/>
<dbReference type="Proteomes" id="UP000594688">
    <property type="component" value="Chromosome"/>
</dbReference>
<evidence type="ECO:0000313" key="2">
    <source>
        <dbReference type="Proteomes" id="UP000594688"/>
    </source>
</evidence>
<proteinExistence type="predicted"/>
<reference evidence="1 2" key="1">
    <citation type="submission" date="2020-02" db="EMBL/GenBank/DDBJ databases">
        <title>Genomic and physiological characterization of two novel Nitrospinaceae genera.</title>
        <authorList>
            <person name="Mueller A.J."/>
            <person name="Jung M.-Y."/>
            <person name="Strachan C.R."/>
            <person name="Herbold C.W."/>
            <person name="Kirkegaard R.H."/>
            <person name="Daims H."/>
        </authorList>
    </citation>
    <scope>NUCLEOTIDE SEQUENCE [LARGE SCALE GENOMIC DNA]</scope>
    <source>
        <strain evidence="1">EB</strain>
    </source>
</reference>
<sequence length="80" mass="9467">MNILDIDWDNNKVKSDFQEWDIVSNNANKFLLCQRKENGRYRAAEADVKMMHIWEVKEIRYEAPGGEKFVFDEDSGIIKL</sequence>
<evidence type="ECO:0000313" key="1">
    <source>
        <dbReference type="EMBL" id="QPJ60386.1"/>
    </source>
</evidence>
<organism evidence="1 2">
    <name type="scientific">Candidatus Nitronauta litoralis</name>
    <dbReference type="NCBI Taxonomy" id="2705533"/>
    <lineage>
        <taxon>Bacteria</taxon>
        <taxon>Pseudomonadati</taxon>
        <taxon>Nitrospinota/Tectimicrobiota group</taxon>
        <taxon>Nitrospinota</taxon>
        <taxon>Nitrospinia</taxon>
        <taxon>Nitrospinales</taxon>
        <taxon>Nitrospinaceae</taxon>
        <taxon>Candidatus Nitronauta</taxon>
    </lineage>
</organism>
<accession>A0A7T0BT10</accession>
<dbReference type="AlphaFoldDB" id="A0A7T0BT10"/>
<dbReference type="EMBL" id="CP048685">
    <property type="protein sequence ID" value="QPJ60386.1"/>
    <property type="molecule type" value="Genomic_DNA"/>
</dbReference>